<feature type="domain" description="Flagellar hook-associated protein 2 N-terminal" evidence="6">
    <location>
        <begin position="17"/>
        <end position="108"/>
    </location>
</feature>
<dbReference type="GO" id="GO:0007155">
    <property type="term" value="P:cell adhesion"/>
    <property type="evidence" value="ECO:0007669"/>
    <property type="project" value="InterPro"/>
</dbReference>
<dbReference type="Pfam" id="PF07195">
    <property type="entry name" value="FliD_C"/>
    <property type="match status" value="1"/>
</dbReference>
<keyword evidence="3" id="KW-0175">Coiled coil</keyword>
<keyword evidence="8" id="KW-0282">Flagellum</keyword>
<sequence>MSVSSSINFLGSYSGITSETIDSLIAAQSGKLTQYNNQKETLTKEKTAWADIQTRLTNLNTKTDTLMDPKSFFSKKTTSSDETKLAVTAGTNAVPGDYTIMIERLATTSQLFSGEILTAEQTSTSALGFEGTFKLASQDTSEIGSSAPTTLKQADITVATTDTLKDIITKINVTTKDSGISATIIDGRLSLTDAQMGDRTISATSTTDLADKLALNPAATGAAQATHAAGNTAKITVNNMITLERNTNTITDAIEGMTLNLKATTAGTAVSLSVADDTDNTLKVVKDFIEQYNSTVSFITEKLSVGNPSSETNVAGALSGDSTLLRLQSSLRQMLTGGVEIQKTNPSDTIETQKYDFIGSLGISVDRYGKAAIDETKLKEVITKEPDRVAGFFSRSITVDGTTEKKKVGLAEKLQTMVNSFVDSKDGMITAKNKTYDKAVDDISKKVESFNERMEAQRARYVKMFTALDTAMMQAESQMSYLSSQLTSSND</sequence>
<organism evidence="8 9">
    <name type="scientific">Trichococcus pasteurii</name>
    <dbReference type="NCBI Taxonomy" id="43064"/>
    <lineage>
        <taxon>Bacteria</taxon>
        <taxon>Bacillati</taxon>
        <taxon>Bacillota</taxon>
        <taxon>Bacilli</taxon>
        <taxon>Lactobacillales</taxon>
        <taxon>Carnobacteriaceae</taxon>
        <taxon>Trichococcus</taxon>
    </lineage>
</organism>
<evidence type="ECO:0000259" key="7">
    <source>
        <dbReference type="Pfam" id="PF07195"/>
    </source>
</evidence>
<dbReference type="InterPro" id="IPR040026">
    <property type="entry name" value="FliD"/>
</dbReference>
<dbReference type="Pfam" id="PF07196">
    <property type="entry name" value="Flagellin_IN"/>
    <property type="match status" value="1"/>
</dbReference>
<dbReference type="InterPro" id="IPR010809">
    <property type="entry name" value="FliD_C"/>
</dbReference>
<evidence type="ECO:0000256" key="5">
    <source>
        <dbReference type="RuleBase" id="RU362066"/>
    </source>
</evidence>
<dbReference type="GO" id="GO:0005576">
    <property type="term" value="C:extracellular region"/>
    <property type="evidence" value="ECO:0007669"/>
    <property type="project" value="UniProtKB-SubCell"/>
</dbReference>
<dbReference type="STRING" id="43064.SAMN04488086_11092"/>
<evidence type="ECO:0000259" key="6">
    <source>
        <dbReference type="Pfam" id="PF02465"/>
    </source>
</evidence>
<gene>
    <name evidence="8" type="ORF">TPAS_2547</name>
</gene>
<comment type="subcellular location">
    <subcellularLocation>
        <location evidence="5">Secreted</location>
    </subcellularLocation>
    <subcellularLocation>
        <location evidence="5">Bacterial flagellum</location>
    </subcellularLocation>
</comment>
<proteinExistence type="inferred from homology"/>
<dbReference type="Pfam" id="PF02465">
    <property type="entry name" value="FliD_N"/>
    <property type="match status" value="1"/>
</dbReference>
<evidence type="ECO:0000256" key="4">
    <source>
        <dbReference type="ARBA" id="ARBA00023143"/>
    </source>
</evidence>
<evidence type="ECO:0000313" key="8">
    <source>
        <dbReference type="EMBL" id="SLM52839.1"/>
    </source>
</evidence>
<comment type="subunit">
    <text evidence="2 5">Homopentamer.</text>
</comment>
<dbReference type="GO" id="GO:0009424">
    <property type="term" value="C:bacterial-type flagellum hook"/>
    <property type="evidence" value="ECO:0007669"/>
    <property type="project" value="UniProtKB-UniRule"/>
</dbReference>
<keyword evidence="9" id="KW-1185">Reference proteome</keyword>
<dbReference type="PANTHER" id="PTHR30288">
    <property type="entry name" value="FLAGELLAR CAP/ASSEMBLY PROTEIN FLID"/>
    <property type="match status" value="1"/>
</dbReference>
<evidence type="ECO:0000256" key="2">
    <source>
        <dbReference type="ARBA" id="ARBA00011255"/>
    </source>
</evidence>
<evidence type="ECO:0000313" key="9">
    <source>
        <dbReference type="Proteomes" id="UP000195985"/>
    </source>
</evidence>
<dbReference type="AlphaFoldDB" id="A0A1W1IJ06"/>
<dbReference type="InterPro" id="IPR010810">
    <property type="entry name" value="Flagellin_hook_IN_motif"/>
</dbReference>
<evidence type="ECO:0000256" key="1">
    <source>
        <dbReference type="ARBA" id="ARBA00009764"/>
    </source>
</evidence>
<dbReference type="EMBL" id="FWEY01000009">
    <property type="protein sequence ID" value="SLM52839.1"/>
    <property type="molecule type" value="Genomic_DNA"/>
</dbReference>
<comment type="function">
    <text evidence="5">Required for morphogenesis and for the elongation of the flagellar filament by facilitating polymerization of the flagellin monomers at the tip of growing filament. Forms a capping structure, which prevents flagellin subunits (transported through the central channel of the flagellum) from leaking out without polymerization at the distal end.</text>
</comment>
<feature type="domain" description="Flagellar hook-associated protein 2 C-terminal" evidence="7">
    <location>
        <begin position="231"/>
        <end position="475"/>
    </location>
</feature>
<keyword evidence="5" id="KW-0964">Secreted</keyword>
<protein>
    <recommendedName>
        <fullName evidence="5">Flagellar hook-associated protein 2</fullName>
        <shortName evidence="5">HAP2</shortName>
    </recommendedName>
    <alternativeName>
        <fullName evidence="5">Flagellar cap protein</fullName>
    </alternativeName>
</protein>
<keyword evidence="8" id="KW-0966">Cell projection</keyword>
<dbReference type="InterPro" id="IPR003481">
    <property type="entry name" value="FliD_N"/>
</dbReference>
<keyword evidence="4 5" id="KW-0975">Bacterial flagellum</keyword>
<dbReference type="Proteomes" id="UP000195985">
    <property type="component" value="Unassembled WGS sequence"/>
</dbReference>
<reference evidence="9" key="1">
    <citation type="submission" date="2016-04" db="EMBL/GenBank/DDBJ databases">
        <authorList>
            <person name="Strepis N."/>
        </authorList>
    </citation>
    <scope>NUCLEOTIDE SEQUENCE [LARGE SCALE GENOMIC DNA]</scope>
</reference>
<dbReference type="GO" id="GO:0009421">
    <property type="term" value="C:bacterial-type flagellum filament cap"/>
    <property type="evidence" value="ECO:0007669"/>
    <property type="project" value="InterPro"/>
</dbReference>
<dbReference type="PANTHER" id="PTHR30288:SF0">
    <property type="entry name" value="FLAGELLAR HOOK-ASSOCIATED PROTEIN 2"/>
    <property type="match status" value="1"/>
</dbReference>
<dbReference type="RefSeq" id="WP_086943581.1">
    <property type="nucleotide sequence ID" value="NZ_FONM01000010.1"/>
</dbReference>
<evidence type="ECO:0000256" key="3">
    <source>
        <dbReference type="ARBA" id="ARBA00023054"/>
    </source>
</evidence>
<name>A0A1W1IJ06_9LACT</name>
<dbReference type="GO" id="GO:0071973">
    <property type="term" value="P:bacterial-type flagellum-dependent cell motility"/>
    <property type="evidence" value="ECO:0007669"/>
    <property type="project" value="TreeGrafter"/>
</dbReference>
<comment type="similarity">
    <text evidence="1 5">Belongs to the FliD family.</text>
</comment>
<keyword evidence="8" id="KW-0969">Cilium</keyword>
<dbReference type="OrthoDB" id="9776025at2"/>
<accession>A0A1W1IJ06</accession>